<sequence length="56" mass="6371">MTDDRCPSRYTYGPGPDEVLQCNGTGQHPGIRHYARRFNIGWLWTTDEQDEVSADG</sequence>
<protein>
    <submittedName>
        <fullName evidence="1">Uncharacterized protein</fullName>
    </submittedName>
</protein>
<organism evidence="1 2">
    <name type="scientific">Microbacterium phage Percival</name>
    <dbReference type="NCBI Taxonomy" id="2201439"/>
    <lineage>
        <taxon>Viruses</taxon>
        <taxon>Duplodnaviria</taxon>
        <taxon>Heunggongvirae</taxon>
        <taxon>Uroviricota</taxon>
        <taxon>Caudoviricetes</taxon>
        <taxon>Casidaviridae</taxon>
        <taxon>Percivalvirus</taxon>
        <taxon>Percivalvirus percival</taxon>
    </lineage>
</organism>
<name>A0A2Z4Q6N2_9CAUD</name>
<evidence type="ECO:0000313" key="2">
    <source>
        <dbReference type="Proteomes" id="UP000250990"/>
    </source>
</evidence>
<dbReference type="EMBL" id="MH271308">
    <property type="protein sequence ID" value="AWY05732.1"/>
    <property type="molecule type" value="Genomic_DNA"/>
</dbReference>
<proteinExistence type="predicted"/>
<reference evidence="2" key="1">
    <citation type="submission" date="2018-04" db="EMBL/GenBank/DDBJ databases">
        <authorList>
            <person name="Go L.Y."/>
            <person name="Mitchell J.A."/>
        </authorList>
    </citation>
    <scope>NUCLEOTIDE SEQUENCE [LARGE SCALE GENOMIC DNA]</scope>
</reference>
<keyword evidence="2" id="KW-1185">Reference proteome</keyword>
<dbReference type="Proteomes" id="UP000250990">
    <property type="component" value="Segment"/>
</dbReference>
<gene>
    <name evidence="1" type="primary">45</name>
    <name evidence="1" type="ORF">PBI_PERCIVAL_45</name>
</gene>
<accession>A0A2Z4Q6N2</accession>
<evidence type="ECO:0000313" key="1">
    <source>
        <dbReference type="EMBL" id="AWY05732.1"/>
    </source>
</evidence>